<dbReference type="GO" id="GO:0004045">
    <property type="term" value="F:peptidyl-tRNA hydrolase activity"/>
    <property type="evidence" value="ECO:0007669"/>
    <property type="project" value="UniProtKB-EC"/>
</dbReference>
<gene>
    <name evidence="4" type="primary">pth_34</name>
    <name evidence="4" type="ORF">SDC9_127330</name>
</gene>
<dbReference type="Gene3D" id="3.40.50.1470">
    <property type="entry name" value="Peptidyl-tRNA hydrolase"/>
    <property type="match status" value="1"/>
</dbReference>
<evidence type="ECO:0000256" key="1">
    <source>
        <dbReference type="ARBA" id="ARBA00022555"/>
    </source>
</evidence>
<dbReference type="AlphaFoldDB" id="A0A645CTP3"/>
<keyword evidence="2 4" id="KW-0378">Hydrolase</keyword>
<comment type="caution">
    <text evidence="4">The sequence shown here is derived from an EMBL/GenBank/DDBJ whole genome shotgun (WGS) entry which is preliminary data.</text>
</comment>
<evidence type="ECO:0000313" key="4">
    <source>
        <dbReference type="EMBL" id="MPM80283.1"/>
    </source>
</evidence>
<dbReference type="GO" id="GO:0000049">
    <property type="term" value="F:tRNA binding"/>
    <property type="evidence" value="ECO:0007669"/>
    <property type="project" value="UniProtKB-KW"/>
</dbReference>
<sequence>MKDIIFQLGSDNFPRIRIGVGEKPEGWDLADWVLAPFSEDDGKKVSEAISNACDALTVMLESGIDAAMAKYN</sequence>
<keyword evidence="1" id="KW-0820">tRNA-binding</keyword>
<dbReference type="InterPro" id="IPR001328">
    <property type="entry name" value="Pept_tRNA_hydro"/>
</dbReference>
<proteinExistence type="predicted"/>
<protein>
    <submittedName>
        <fullName evidence="4">Peptidyl-tRNA hydrolase</fullName>
        <ecNumber evidence="4">3.1.1.29</ecNumber>
    </submittedName>
</protein>
<dbReference type="EMBL" id="VSSQ01029946">
    <property type="protein sequence ID" value="MPM80283.1"/>
    <property type="molecule type" value="Genomic_DNA"/>
</dbReference>
<dbReference type="SUPFAM" id="SSF53178">
    <property type="entry name" value="Peptidyl-tRNA hydrolase-like"/>
    <property type="match status" value="1"/>
</dbReference>
<dbReference type="InterPro" id="IPR036416">
    <property type="entry name" value="Pept_tRNA_hydro_sf"/>
</dbReference>
<dbReference type="EC" id="3.1.1.29" evidence="4"/>
<reference evidence="4" key="1">
    <citation type="submission" date="2019-08" db="EMBL/GenBank/DDBJ databases">
        <authorList>
            <person name="Kucharzyk K."/>
            <person name="Murdoch R.W."/>
            <person name="Higgins S."/>
            <person name="Loffler F."/>
        </authorList>
    </citation>
    <scope>NUCLEOTIDE SEQUENCE</scope>
</reference>
<dbReference type="PANTHER" id="PTHR17224">
    <property type="entry name" value="PEPTIDYL-TRNA HYDROLASE"/>
    <property type="match status" value="1"/>
</dbReference>
<accession>A0A645CTP3</accession>
<dbReference type="PANTHER" id="PTHR17224:SF1">
    <property type="entry name" value="PEPTIDYL-TRNA HYDROLASE"/>
    <property type="match status" value="1"/>
</dbReference>
<keyword evidence="3" id="KW-0694">RNA-binding</keyword>
<dbReference type="Pfam" id="PF01195">
    <property type="entry name" value="Pept_tRNA_hydro"/>
    <property type="match status" value="1"/>
</dbReference>
<organism evidence="4">
    <name type="scientific">bioreactor metagenome</name>
    <dbReference type="NCBI Taxonomy" id="1076179"/>
    <lineage>
        <taxon>unclassified sequences</taxon>
        <taxon>metagenomes</taxon>
        <taxon>ecological metagenomes</taxon>
    </lineage>
</organism>
<evidence type="ECO:0000256" key="2">
    <source>
        <dbReference type="ARBA" id="ARBA00022801"/>
    </source>
</evidence>
<evidence type="ECO:0000256" key="3">
    <source>
        <dbReference type="ARBA" id="ARBA00022884"/>
    </source>
</evidence>
<name>A0A645CTP3_9ZZZZ</name>